<keyword evidence="1" id="KW-0472">Membrane</keyword>
<keyword evidence="1" id="KW-0812">Transmembrane</keyword>
<dbReference type="Gene3D" id="1.20.144.10">
    <property type="entry name" value="Phosphatidic acid phosphatase type 2/haloperoxidase"/>
    <property type="match status" value="1"/>
</dbReference>
<keyword evidence="4" id="KW-1185">Reference proteome</keyword>
<feature type="transmembrane region" description="Helical" evidence="1">
    <location>
        <begin position="147"/>
        <end position="166"/>
    </location>
</feature>
<feature type="transmembrane region" description="Helical" evidence="1">
    <location>
        <begin position="200"/>
        <end position="218"/>
    </location>
</feature>
<dbReference type="InterPro" id="IPR036938">
    <property type="entry name" value="PAP2/HPO_sf"/>
</dbReference>
<evidence type="ECO:0000256" key="1">
    <source>
        <dbReference type="SAM" id="Phobius"/>
    </source>
</evidence>
<feature type="domain" description="Phosphatidic acid phosphatase type 2/haloperoxidase" evidence="2">
    <location>
        <begin position="103"/>
        <end position="215"/>
    </location>
</feature>
<dbReference type="Proteomes" id="UP000186132">
    <property type="component" value="Unassembled WGS sequence"/>
</dbReference>
<dbReference type="Pfam" id="PF01569">
    <property type="entry name" value="PAP2"/>
    <property type="match status" value="1"/>
</dbReference>
<sequence length="258" mass="29317">MATVGERERPGTSRLPSVRVARWQLVAFAVLLVAYVIYTLGVLHPSDVGRMDRWVYTIHFRRDVLPTWLYDLLLKYVYFGQRGVATVVFLPYFVWTAWRLRNARPLVMLVVALILLNVSVGAVKLAVGRLGPRLTVHYFDVHMGGDIYPSGHVANTVVLYGLIAWISLRHRTLFTAIAVWLAVSVGVAAVMVNTHWFSDIVGGWLAGALVLLALPWFVPTAERWVAAGYARVRPRTDPWVERAQERWRRRREGTDATR</sequence>
<dbReference type="SUPFAM" id="SSF48317">
    <property type="entry name" value="Acid phosphatase/Vanadium-dependent haloperoxidase"/>
    <property type="match status" value="1"/>
</dbReference>
<proteinExistence type="predicted"/>
<feature type="transmembrane region" description="Helical" evidence="1">
    <location>
        <begin position="173"/>
        <end position="194"/>
    </location>
</feature>
<gene>
    <name evidence="3" type="ORF">SAMN05443575_0516</name>
</gene>
<organism evidence="3 4">
    <name type="scientific">Jatrophihabitans endophyticus</name>
    <dbReference type="NCBI Taxonomy" id="1206085"/>
    <lineage>
        <taxon>Bacteria</taxon>
        <taxon>Bacillati</taxon>
        <taxon>Actinomycetota</taxon>
        <taxon>Actinomycetes</taxon>
        <taxon>Jatrophihabitantales</taxon>
        <taxon>Jatrophihabitantaceae</taxon>
        <taxon>Jatrophihabitans</taxon>
    </lineage>
</organism>
<evidence type="ECO:0000313" key="4">
    <source>
        <dbReference type="Proteomes" id="UP000186132"/>
    </source>
</evidence>
<feature type="transmembrane region" description="Helical" evidence="1">
    <location>
        <begin position="21"/>
        <end position="43"/>
    </location>
</feature>
<evidence type="ECO:0000259" key="2">
    <source>
        <dbReference type="SMART" id="SM00014"/>
    </source>
</evidence>
<feature type="transmembrane region" description="Helical" evidence="1">
    <location>
        <begin position="76"/>
        <end position="94"/>
    </location>
</feature>
<dbReference type="RefSeq" id="WP_073385496.1">
    <property type="nucleotide sequence ID" value="NZ_FQVU01000001.1"/>
</dbReference>
<dbReference type="EMBL" id="FQVU01000001">
    <property type="protein sequence ID" value="SHF64132.1"/>
    <property type="molecule type" value="Genomic_DNA"/>
</dbReference>
<name>A0A1M5DBR2_9ACTN</name>
<dbReference type="AlphaFoldDB" id="A0A1M5DBR2"/>
<reference evidence="3 4" key="1">
    <citation type="submission" date="2016-11" db="EMBL/GenBank/DDBJ databases">
        <authorList>
            <person name="Jaros S."/>
            <person name="Januszkiewicz K."/>
            <person name="Wedrychowicz H."/>
        </authorList>
    </citation>
    <scope>NUCLEOTIDE SEQUENCE [LARGE SCALE GENOMIC DNA]</scope>
    <source>
        <strain evidence="3 4">DSM 45627</strain>
    </source>
</reference>
<accession>A0A1M5DBR2</accession>
<feature type="transmembrane region" description="Helical" evidence="1">
    <location>
        <begin position="106"/>
        <end position="127"/>
    </location>
</feature>
<protein>
    <submittedName>
        <fullName evidence="3">PAP2 superfamily protein</fullName>
    </submittedName>
</protein>
<dbReference type="OrthoDB" id="5289372at2"/>
<keyword evidence="1" id="KW-1133">Transmembrane helix</keyword>
<dbReference type="InterPro" id="IPR000326">
    <property type="entry name" value="PAP2/HPO"/>
</dbReference>
<evidence type="ECO:0000313" key="3">
    <source>
        <dbReference type="EMBL" id="SHF64132.1"/>
    </source>
</evidence>
<dbReference type="SMART" id="SM00014">
    <property type="entry name" value="acidPPc"/>
    <property type="match status" value="1"/>
</dbReference>
<dbReference type="STRING" id="1206085.SAMN05443575_0516"/>